<name>A0A6J7DND6_9ZZZZ</name>
<dbReference type="InterPro" id="IPR032710">
    <property type="entry name" value="NTF2-like_dom_sf"/>
</dbReference>
<protein>
    <submittedName>
        <fullName evidence="2">Unannotated protein</fullName>
    </submittedName>
</protein>
<feature type="domain" description="Limonene-1,2-epoxide hydrolase" evidence="1">
    <location>
        <begin position="5"/>
        <end position="115"/>
    </location>
</feature>
<organism evidence="2">
    <name type="scientific">freshwater metagenome</name>
    <dbReference type="NCBI Taxonomy" id="449393"/>
    <lineage>
        <taxon>unclassified sequences</taxon>
        <taxon>metagenomes</taxon>
        <taxon>ecological metagenomes</taxon>
    </lineage>
</organism>
<dbReference type="InterPro" id="IPR013100">
    <property type="entry name" value="LEH"/>
</dbReference>
<sequence length="148" mass="16337">MSTRDVIRSFLNAVERRDADAAAACFADDAPYRNMPHPAVYGPAGVRAMLSNILAASSEVRWDVVAEAYADHRGHLERIDRFVIDGTECAVACHAVIEVDEARGLITSFRDYVDLTPWRAEVVPVLERWMARQAGNDPAHDRGSNTIG</sequence>
<accession>A0A6J7DND6</accession>
<gene>
    <name evidence="2" type="ORF">UFOPK3376_00890</name>
</gene>
<dbReference type="AlphaFoldDB" id="A0A6J7DND6"/>
<dbReference type="Pfam" id="PF07858">
    <property type="entry name" value="LEH"/>
    <property type="match status" value="1"/>
</dbReference>
<dbReference type="Gene3D" id="3.10.450.50">
    <property type="match status" value="1"/>
</dbReference>
<reference evidence="2" key="1">
    <citation type="submission" date="2020-05" db="EMBL/GenBank/DDBJ databases">
        <authorList>
            <person name="Chiriac C."/>
            <person name="Salcher M."/>
            <person name="Ghai R."/>
            <person name="Kavagutti S V."/>
        </authorList>
    </citation>
    <scope>NUCLEOTIDE SEQUENCE</scope>
</reference>
<evidence type="ECO:0000259" key="1">
    <source>
        <dbReference type="Pfam" id="PF07858"/>
    </source>
</evidence>
<dbReference type="EMBL" id="CAFBLP010000016">
    <property type="protein sequence ID" value="CAB4872036.1"/>
    <property type="molecule type" value="Genomic_DNA"/>
</dbReference>
<dbReference type="SUPFAM" id="SSF54427">
    <property type="entry name" value="NTF2-like"/>
    <property type="match status" value="1"/>
</dbReference>
<evidence type="ECO:0000313" key="2">
    <source>
        <dbReference type="EMBL" id="CAB4872036.1"/>
    </source>
</evidence>
<proteinExistence type="predicted"/>